<dbReference type="InParanoid" id="G5AHL5"/>
<accession>G5AHL5</accession>
<dbReference type="EMBL" id="JH159171">
    <property type="protein sequence ID" value="EGZ04936.1"/>
    <property type="molecule type" value="Genomic_DNA"/>
</dbReference>
<dbReference type="RefSeq" id="XP_009539566.1">
    <property type="nucleotide sequence ID" value="XM_009541271.1"/>
</dbReference>
<evidence type="ECO:0000313" key="2">
    <source>
        <dbReference type="Proteomes" id="UP000002640"/>
    </source>
</evidence>
<sequence>LQQSPTQLWQSRGLFTEYQCWTIYRITIGELNLFHSGWPMHRDCPEPTCSCQAETIDHIVWTCEKAQLAWQRWVSKWLGRACPLSEMTKLQAALATRTAPGTTHDFLAHAQHCIPAWTPHHDEAMTTIWRVWATVTPVLLWRLRNDAVFNNERTSPSDTSAAVWSAGIYQLQAIGAAWKKSNKTRIKAWCLETCLSIL</sequence>
<evidence type="ECO:0008006" key="3">
    <source>
        <dbReference type="Google" id="ProtNLM"/>
    </source>
</evidence>
<dbReference type="GeneID" id="20651871"/>
<feature type="non-terminal residue" evidence="1">
    <location>
        <position position="198"/>
    </location>
</feature>
<keyword evidence="2" id="KW-1185">Reference proteome</keyword>
<dbReference type="Proteomes" id="UP000002640">
    <property type="component" value="Unassembled WGS sequence"/>
</dbReference>
<dbReference type="KEGG" id="psoj:PHYSODRAFT_415290"/>
<dbReference type="AlphaFoldDB" id="G5AHL5"/>
<feature type="non-terminal residue" evidence="1">
    <location>
        <position position="1"/>
    </location>
</feature>
<organism evidence="1 2">
    <name type="scientific">Phytophthora sojae (strain P6497)</name>
    <name type="common">Soybean stem and root rot agent</name>
    <name type="synonym">Phytophthora megasperma f. sp. glycines</name>
    <dbReference type="NCBI Taxonomy" id="1094619"/>
    <lineage>
        <taxon>Eukaryota</taxon>
        <taxon>Sar</taxon>
        <taxon>Stramenopiles</taxon>
        <taxon>Oomycota</taxon>
        <taxon>Peronosporomycetes</taxon>
        <taxon>Peronosporales</taxon>
        <taxon>Peronosporaceae</taxon>
        <taxon>Phytophthora</taxon>
    </lineage>
</organism>
<gene>
    <name evidence="1" type="ORF">PHYSODRAFT_415290</name>
</gene>
<name>G5AHL5_PHYSP</name>
<reference evidence="1 2" key="1">
    <citation type="journal article" date="2006" name="Science">
        <title>Phytophthora genome sequences uncover evolutionary origins and mechanisms of pathogenesis.</title>
        <authorList>
            <person name="Tyler B.M."/>
            <person name="Tripathy S."/>
            <person name="Zhang X."/>
            <person name="Dehal P."/>
            <person name="Jiang R.H."/>
            <person name="Aerts A."/>
            <person name="Arredondo F.D."/>
            <person name="Baxter L."/>
            <person name="Bensasson D."/>
            <person name="Beynon J.L."/>
            <person name="Chapman J."/>
            <person name="Damasceno C.M."/>
            <person name="Dorrance A.E."/>
            <person name="Dou D."/>
            <person name="Dickerman A.W."/>
            <person name="Dubchak I.L."/>
            <person name="Garbelotto M."/>
            <person name="Gijzen M."/>
            <person name="Gordon S.G."/>
            <person name="Govers F."/>
            <person name="Grunwald N.J."/>
            <person name="Huang W."/>
            <person name="Ivors K.L."/>
            <person name="Jones R.W."/>
            <person name="Kamoun S."/>
            <person name="Krampis K."/>
            <person name="Lamour K.H."/>
            <person name="Lee M.K."/>
            <person name="McDonald W.H."/>
            <person name="Medina M."/>
            <person name="Meijer H.J."/>
            <person name="Nordberg E.K."/>
            <person name="Maclean D.J."/>
            <person name="Ospina-Giraldo M.D."/>
            <person name="Morris P.F."/>
            <person name="Phuntumart V."/>
            <person name="Putnam N.H."/>
            <person name="Rash S."/>
            <person name="Rose J.K."/>
            <person name="Sakihama Y."/>
            <person name="Salamov A.A."/>
            <person name="Savidor A."/>
            <person name="Scheuring C.F."/>
            <person name="Smith B.M."/>
            <person name="Sobral B.W."/>
            <person name="Terry A."/>
            <person name="Torto-Alalibo T.A."/>
            <person name="Win J."/>
            <person name="Xu Z."/>
            <person name="Zhang H."/>
            <person name="Grigoriev I.V."/>
            <person name="Rokhsar D.S."/>
            <person name="Boore J.L."/>
        </authorList>
    </citation>
    <scope>NUCLEOTIDE SEQUENCE [LARGE SCALE GENOMIC DNA]</scope>
    <source>
        <strain evidence="1 2">P6497</strain>
    </source>
</reference>
<evidence type="ECO:0000313" key="1">
    <source>
        <dbReference type="EMBL" id="EGZ04936.1"/>
    </source>
</evidence>
<dbReference type="OMA" id="THDFLAH"/>
<dbReference type="SMR" id="G5AHL5"/>
<proteinExistence type="predicted"/>
<protein>
    <recommendedName>
        <fullName evidence="3">Reverse transcriptase zinc-binding domain-containing protein</fullName>
    </recommendedName>
</protein>